<feature type="domain" description="ABC transporter" evidence="8">
    <location>
        <begin position="341"/>
        <end position="570"/>
    </location>
</feature>
<dbReference type="SMART" id="SM00382">
    <property type="entry name" value="AAA"/>
    <property type="match status" value="1"/>
</dbReference>
<dbReference type="InterPro" id="IPR003593">
    <property type="entry name" value="AAA+_ATPase"/>
</dbReference>
<dbReference type="Gene3D" id="1.20.1560.10">
    <property type="entry name" value="ABC transporter type 1, transmembrane domain"/>
    <property type="match status" value="1"/>
</dbReference>
<evidence type="ECO:0000256" key="1">
    <source>
        <dbReference type="ARBA" id="ARBA00004651"/>
    </source>
</evidence>
<dbReference type="Pfam" id="PF00005">
    <property type="entry name" value="ABC_tran"/>
    <property type="match status" value="1"/>
</dbReference>
<evidence type="ECO:0000256" key="6">
    <source>
        <dbReference type="ARBA" id="ARBA00023136"/>
    </source>
</evidence>
<accession>A0A1E8GJT5</accession>
<evidence type="ECO:0000259" key="8">
    <source>
        <dbReference type="PROSITE" id="PS50893"/>
    </source>
</evidence>
<comment type="subcellular location">
    <subcellularLocation>
        <location evidence="1">Cell membrane</location>
        <topology evidence="1">Multi-pass membrane protein</topology>
    </subcellularLocation>
</comment>
<evidence type="ECO:0000256" key="2">
    <source>
        <dbReference type="ARBA" id="ARBA00022692"/>
    </source>
</evidence>
<evidence type="ECO:0000313" key="10">
    <source>
        <dbReference type="EMBL" id="OFI48216.1"/>
    </source>
</evidence>
<dbReference type="GO" id="GO:0016887">
    <property type="term" value="F:ATP hydrolysis activity"/>
    <property type="evidence" value="ECO:0007669"/>
    <property type="project" value="InterPro"/>
</dbReference>
<proteinExistence type="predicted"/>
<feature type="domain" description="ABC transmembrane type-1" evidence="9">
    <location>
        <begin position="137"/>
        <end position="310"/>
    </location>
</feature>
<evidence type="ECO:0000256" key="4">
    <source>
        <dbReference type="ARBA" id="ARBA00022840"/>
    </source>
</evidence>
<evidence type="ECO:0000256" key="7">
    <source>
        <dbReference type="SAM" id="Phobius"/>
    </source>
</evidence>
<dbReference type="InterPro" id="IPR036640">
    <property type="entry name" value="ABC1_TM_sf"/>
</dbReference>
<dbReference type="PROSITE" id="PS50929">
    <property type="entry name" value="ABC_TM1F"/>
    <property type="match status" value="1"/>
</dbReference>
<gene>
    <name evidence="10" type="ORF">BG261_08000</name>
</gene>
<keyword evidence="4" id="KW-0067">ATP-binding</keyword>
<dbReference type="PROSITE" id="PS50893">
    <property type="entry name" value="ABC_TRANSPORTER_2"/>
    <property type="match status" value="1"/>
</dbReference>
<dbReference type="InterPro" id="IPR003439">
    <property type="entry name" value="ABC_transporter-like_ATP-bd"/>
</dbReference>
<dbReference type="AlphaFoldDB" id="A0A1E8GJT5"/>
<feature type="transmembrane region" description="Helical" evidence="7">
    <location>
        <begin position="150"/>
        <end position="181"/>
    </location>
</feature>
<dbReference type="GO" id="GO:0140359">
    <property type="term" value="F:ABC-type transporter activity"/>
    <property type="evidence" value="ECO:0007669"/>
    <property type="project" value="InterPro"/>
</dbReference>
<feature type="transmembrane region" description="Helical" evidence="7">
    <location>
        <begin position="251"/>
        <end position="271"/>
    </location>
</feature>
<dbReference type="InterPro" id="IPR039421">
    <property type="entry name" value="Type_1_exporter"/>
</dbReference>
<reference evidence="11" key="1">
    <citation type="submission" date="2016-09" db="EMBL/GenBank/DDBJ databases">
        <title>Draft genome sequence of a novel species of the family Streptococcaceae isolated from flowers.</title>
        <authorList>
            <person name="Chuah L.-O."/>
            <person name="Yap K.-P."/>
            <person name="Thong K.L."/>
            <person name="Liong M.T."/>
            <person name="Ahmad R."/>
            <person name="Rusul G."/>
        </authorList>
    </citation>
    <scope>NUCLEOTIDE SEQUENCE [LARGE SCALE GENOMIC DNA]</scope>
    <source>
        <strain evidence="11">DF1</strain>
    </source>
</reference>
<name>A0A1E8GJT5_9LACT</name>
<evidence type="ECO:0000256" key="3">
    <source>
        <dbReference type="ARBA" id="ARBA00022741"/>
    </source>
</evidence>
<evidence type="ECO:0000259" key="9">
    <source>
        <dbReference type="PROSITE" id="PS50929"/>
    </source>
</evidence>
<protein>
    <recommendedName>
        <fullName evidence="12">ABC transporter domain-containing protein</fullName>
    </recommendedName>
</protein>
<feature type="transmembrane region" description="Helical" evidence="7">
    <location>
        <begin position="28"/>
        <end position="51"/>
    </location>
</feature>
<keyword evidence="5 7" id="KW-1133">Transmembrane helix</keyword>
<dbReference type="GO" id="GO:0005524">
    <property type="term" value="F:ATP binding"/>
    <property type="evidence" value="ECO:0007669"/>
    <property type="project" value="UniProtKB-KW"/>
</dbReference>
<keyword evidence="11" id="KW-1185">Reference proteome</keyword>
<dbReference type="PANTHER" id="PTHR24221">
    <property type="entry name" value="ATP-BINDING CASSETTE SUB-FAMILY B"/>
    <property type="match status" value="1"/>
</dbReference>
<dbReference type="EMBL" id="MKIR01000026">
    <property type="protein sequence ID" value="OFI48216.1"/>
    <property type="molecule type" value="Genomic_DNA"/>
</dbReference>
<comment type="caution">
    <text evidence="10">The sequence shown here is derived from an EMBL/GenBank/DDBJ whole genome shotgun (WGS) entry which is preliminary data.</text>
</comment>
<dbReference type="GO" id="GO:0005886">
    <property type="term" value="C:plasma membrane"/>
    <property type="evidence" value="ECO:0007669"/>
    <property type="project" value="UniProtKB-SubCell"/>
</dbReference>
<dbReference type="STRING" id="1859473.BG261_08000"/>
<keyword evidence="2 7" id="KW-0812">Transmembrane</keyword>
<keyword evidence="3" id="KW-0547">Nucleotide-binding</keyword>
<dbReference type="SUPFAM" id="SSF52540">
    <property type="entry name" value="P-loop containing nucleoside triphosphate hydrolases"/>
    <property type="match status" value="1"/>
</dbReference>
<evidence type="ECO:0000313" key="11">
    <source>
        <dbReference type="Proteomes" id="UP000178622"/>
    </source>
</evidence>
<dbReference type="CDD" id="cd03228">
    <property type="entry name" value="ABCC_MRP_Like"/>
    <property type="match status" value="1"/>
</dbReference>
<evidence type="ECO:0008006" key="12">
    <source>
        <dbReference type="Google" id="ProtNLM"/>
    </source>
</evidence>
<keyword evidence="6 7" id="KW-0472">Membrane</keyword>
<dbReference type="GO" id="GO:0034040">
    <property type="term" value="F:ATPase-coupled lipid transmembrane transporter activity"/>
    <property type="evidence" value="ECO:0007669"/>
    <property type="project" value="TreeGrafter"/>
</dbReference>
<dbReference type="InterPro" id="IPR011527">
    <property type="entry name" value="ABC1_TM_dom"/>
</dbReference>
<feature type="transmembrane region" description="Helical" evidence="7">
    <location>
        <begin position="63"/>
        <end position="83"/>
    </location>
</feature>
<dbReference type="InterPro" id="IPR027417">
    <property type="entry name" value="P-loop_NTPase"/>
</dbReference>
<dbReference type="SUPFAM" id="SSF90123">
    <property type="entry name" value="ABC transporter transmembrane region"/>
    <property type="match status" value="1"/>
</dbReference>
<dbReference type="Proteomes" id="UP000178622">
    <property type="component" value="Unassembled WGS sequence"/>
</dbReference>
<evidence type="ECO:0000256" key="5">
    <source>
        <dbReference type="ARBA" id="ARBA00022989"/>
    </source>
</evidence>
<dbReference type="Gene3D" id="3.40.50.300">
    <property type="entry name" value="P-loop containing nucleotide triphosphate hydrolases"/>
    <property type="match status" value="1"/>
</dbReference>
<sequence>MKVRLNKLKNIKTSLKLLAHSYKANKTFLFALVLEIILSVFETLVILDLVGKMTLVLQNKLEINRLIILLVIIVLIKLVKTLINSKMQQFRHAYIMNLEKMLLDKSMSVSFSQLESPSFYILQEQAEFSLRNQYCLENLLEAITNGIENLVVIITTIAVITSMSPFLGIVLLVCSFLNFYIKIKFAQKDDKFYEELAPINRRFWYYEMFPFDKNKMLDIKVNHMEEFMSASFKKIRKQFNLKFKDFYQRQGAGIAISDFIANFSVMLIVLFSARNFFEGKIDLAIFNISIASIIKFSLAINGITESIVDFWRYSQYASPILEFLDIEAVEEEASQVSEESLIAKDLSFGYKNHKILKGINFEVDDKKLIVVIGENGAGKSTLIKLISGLYQPEIGQLSYKKLKMYGSKFKNISSVYQDFTLINDLSIKQNIACSLNKIDEDRIESDINKLNWNTTFDINDSLGKELDDDYVELSGGQAQQVAVLRALYQDRDILILDEPAAALDIEKEKELYDSIARLRGQKIIFLISHRLSAATKADEVWFMKDGRIQARGSHKQVMKESEDYNHLYSIQASRYQNI</sequence>
<organism evidence="10 11">
    <name type="scientific">Floricoccus tropicus</name>
    <dbReference type="NCBI Taxonomy" id="1859473"/>
    <lineage>
        <taxon>Bacteria</taxon>
        <taxon>Bacillati</taxon>
        <taxon>Bacillota</taxon>
        <taxon>Bacilli</taxon>
        <taxon>Lactobacillales</taxon>
        <taxon>Streptococcaceae</taxon>
        <taxon>Floricoccus</taxon>
    </lineage>
</organism>
<dbReference type="PANTHER" id="PTHR24221:SF654">
    <property type="entry name" value="ATP-BINDING CASSETTE SUB-FAMILY B MEMBER 6"/>
    <property type="match status" value="1"/>
</dbReference>